<dbReference type="EMBL" id="CP041253">
    <property type="protein sequence ID" value="QDH80250.1"/>
    <property type="molecule type" value="Genomic_DNA"/>
</dbReference>
<sequence length="82" mass="9529">MFGKRKIEVNAIQDSDLEEALKKTDQFEDLIEGNIKCRSCNTIITEKNIGVIQPESIGMKLKITFYCEKIDCVDEFKRRLNE</sequence>
<dbReference type="AlphaFoldDB" id="A0A514CKD5"/>
<reference evidence="1 2" key="1">
    <citation type="submission" date="2019-06" db="EMBL/GenBank/DDBJ databases">
        <title>Echinicola alkalisoli sp. nov. isolated from saline soil.</title>
        <authorList>
            <person name="Sun J.-Q."/>
            <person name="Xu L."/>
        </authorList>
    </citation>
    <scope>NUCLEOTIDE SEQUENCE [LARGE SCALE GENOMIC DNA]</scope>
    <source>
        <strain evidence="1 2">LN3S3</strain>
    </source>
</reference>
<keyword evidence="2" id="KW-1185">Reference proteome</keyword>
<dbReference type="RefSeq" id="WP_141615486.1">
    <property type="nucleotide sequence ID" value="NZ_CP041253.1"/>
</dbReference>
<proteinExistence type="predicted"/>
<dbReference type="Proteomes" id="UP000316614">
    <property type="component" value="Chromosome"/>
</dbReference>
<accession>A0A514CKD5</accession>
<protein>
    <submittedName>
        <fullName evidence="1">Uncharacterized protein</fullName>
    </submittedName>
</protein>
<gene>
    <name evidence="1" type="ORF">FKX85_14870</name>
</gene>
<evidence type="ECO:0000313" key="1">
    <source>
        <dbReference type="EMBL" id="QDH80250.1"/>
    </source>
</evidence>
<evidence type="ECO:0000313" key="2">
    <source>
        <dbReference type="Proteomes" id="UP000316614"/>
    </source>
</evidence>
<organism evidence="1 2">
    <name type="scientific">Echinicola soli</name>
    <dbReference type="NCBI Taxonomy" id="2591634"/>
    <lineage>
        <taxon>Bacteria</taxon>
        <taxon>Pseudomonadati</taxon>
        <taxon>Bacteroidota</taxon>
        <taxon>Cytophagia</taxon>
        <taxon>Cytophagales</taxon>
        <taxon>Cyclobacteriaceae</taxon>
        <taxon>Echinicola</taxon>
    </lineage>
</organism>
<name>A0A514CKD5_9BACT</name>
<dbReference type="KEGG" id="echi:FKX85_14870"/>